<proteinExistence type="predicted"/>
<name>W8RSV5_9RHOB</name>
<reference evidence="2 3" key="1">
    <citation type="submission" date="2013-03" db="EMBL/GenBank/DDBJ databases">
        <authorList>
            <person name="Fiebig A."/>
            <person name="Goeker M."/>
            <person name="Klenk H.-P.P."/>
        </authorList>
    </citation>
    <scope>NUCLEOTIDE SEQUENCE [LARGE SCALE GENOMIC DNA]</scope>
    <source>
        <strain evidence="3">DSM 19469</strain>
    </source>
</reference>
<accession>W8RSV5</accession>
<dbReference type="AlphaFoldDB" id="W8RSV5"/>
<dbReference type="Proteomes" id="UP000019593">
    <property type="component" value="Chromosome"/>
</dbReference>
<keyword evidence="3" id="KW-1185">Reference proteome</keyword>
<sequence>MSLRKIGGGEAVSGRHVDGLIRPASAPRRTPFACSARLQNIRSSALAPRRPGKSVPPELRIARTCLAPQPGGVAPPSGHYCNNGLQPPLSMAKKLARRGQPMLCAAVTRCETDQRHEADQ</sequence>
<protein>
    <submittedName>
        <fullName evidence="2">Uncharacterized protein</fullName>
    </submittedName>
</protein>
<feature type="compositionally biased region" description="Gly residues" evidence="1">
    <location>
        <begin position="1"/>
        <end position="11"/>
    </location>
</feature>
<gene>
    <name evidence="2" type="ORF">roselon_01932</name>
</gene>
<dbReference type="STRING" id="1294273.roselon_01932"/>
<dbReference type="HOGENOM" id="CLU_2047962_0_0_5"/>
<evidence type="ECO:0000313" key="3">
    <source>
        <dbReference type="Proteomes" id="UP000019593"/>
    </source>
</evidence>
<organism evidence="2 3">
    <name type="scientific">Roseicyclus elongatus DSM 19469</name>
    <dbReference type="NCBI Taxonomy" id="1294273"/>
    <lineage>
        <taxon>Bacteria</taxon>
        <taxon>Pseudomonadati</taxon>
        <taxon>Pseudomonadota</taxon>
        <taxon>Alphaproteobacteria</taxon>
        <taxon>Rhodobacterales</taxon>
        <taxon>Roseobacteraceae</taxon>
        <taxon>Roseicyclus</taxon>
    </lineage>
</organism>
<dbReference type="KEGG" id="red:roselon_01932"/>
<dbReference type="EMBL" id="CP004372">
    <property type="protein sequence ID" value="AHM04289.1"/>
    <property type="molecule type" value="Genomic_DNA"/>
</dbReference>
<evidence type="ECO:0000256" key="1">
    <source>
        <dbReference type="SAM" id="MobiDB-lite"/>
    </source>
</evidence>
<feature type="region of interest" description="Disordered" evidence="1">
    <location>
        <begin position="1"/>
        <end position="32"/>
    </location>
</feature>
<evidence type="ECO:0000313" key="2">
    <source>
        <dbReference type="EMBL" id="AHM04289.1"/>
    </source>
</evidence>